<comment type="caution">
    <text evidence="1">The sequence shown here is derived from an EMBL/GenBank/DDBJ whole genome shotgun (WGS) entry which is preliminary data.</text>
</comment>
<proteinExistence type="predicted"/>
<organism evidence="1 2">
    <name type="scientific">Patagioenas fasciata monilis</name>
    <dbReference type="NCBI Taxonomy" id="372326"/>
    <lineage>
        <taxon>Eukaryota</taxon>
        <taxon>Metazoa</taxon>
        <taxon>Chordata</taxon>
        <taxon>Craniata</taxon>
        <taxon>Vertebrata</taxon>
        <taxon>Euteleostomi</taxon>
        <taxon>Archelosauria</taxon>
        <taxon>Archosauria</taxon>
        <taxon>Dinosauria</taxon>
        <taxon>Saurischia</taxon>
        <taxon>Theropoda</taxon>
        <taxon>Coelurosauria</taxon>
        <taxon>Aves</taxon>
        <taxon>Neognathae</taxon>
        <taxon>Neoaves</taxon>
        <taxon>Columbimorphae</taxon>
        <taxon>Columbiformes</taxon>
        <taxon>Columbidae</taxon>
        <taxon>Patagioenas</taxon>
    </lineage>
</organism>
<evidence type="ECO:0000313" key="1">
    <source>
        <dbReference type="EMBL" id="OPJ82205.1"/>
    </source>
</evidence>
<gene>
    <name evidence="1" type="ORF">AV530_011141</name>
</gene>
<dbReference type="EMBL" id="LSYS01003848">
    <property type="protein sequence ID" value="OPJ82205.1"/>
    <property type="molecule type" value="Genomic_DNA"/>
</dbReference>
<name>A0A1V4KCT9_PATFA</name>
<dbReference type="AlphaFoldDB" id="A0A1V4KCT9"/>
<dbReference type="Proteomes" id="UP000190648">
    <property type="component" value="Unassembled WGS sequence"/>
</dbReference>
<sequence>MIMDTCVEAVCSSGCKSPTLEEEVLIVFLRRCEFDHLTQVSGLVPTAPSGLKEYLYPETHQLINCISDSSL</sequence>
<evidence type="ECO:0000313" key="2">
    <source>
        <dbReference type="Proteomes" id="UP000190648"/>
    </source>
</evidence>
<protein>
    <submittedName>
        <fullName evidence="1">Uncharacterized protein</fullName>
    </submittedName>
</protein>
<reference evidence="1 2" key="1">
    <citation type="submission" date="2016-02" db="EMBL/GenBank/DDBJ databases">
        <title>Band-tailed pigeon sequencing and assembly.</title>
        <authorList>
            <person name="Soares A.E."/>
            <person name="Novak B.J."/>
            <person name="Rice E.S."/>
            <person name="O'Connell B."/>
            <person name="Chang D."/>
            <person name="Weber S."/>
            <person name="Shapiro B."/>
        </authorList>
    </citation>
    <scope>NUCLEOTIDE SEQUENCE [LARGE SCALE GENOMIC DNA]</scope>
    <source>
        <strain evidence="1">BTP2013</strain>
        <tissue evidence="1">Blood</tissue>
    </source>
</reference>
<accession>A0A1V4KCT9</accession>
<keyword evidence="2" id="KW-1185">Reference proteome</keyword>